<gene>
    <name evidence="6" type="ORF">CGXH109_LOCUS26758</name>
</gene>
<protein>
    <recommendedName>
        <fullName evidence="8">RTA1 like protein</fullName>
    </recommendedName>
</protein>
<dbReference type="PANTHER" id="PTHR31465">
    <property type="entry name" value="PROTEIN RTA1-RELATED"/>
    <property type="match status" value="1"/>
</dbReference>
<feature type="transmembrane region" description="Helical" evidence="5">
    <location>
        <begin position="126"/>
        <end position="148"/>
    </location>
</feature>
<feature type="transmembrane region" description="Helical" evidence="5">
    <location>
        <begin position="46"/>
        <end position="65"/>
    </location>
</feature>
<sequence length="305" mass="34083">MASSTPTPGEFVFYHYDPSLPAACVFIALFGISFALHVFQMFKFRAWYFVSFLIGCCFEIVGYIGRALSAAETPNWTTTSYTIQSLTLLLGPALLAASIYMVLGRLIRFREAEHLALIRTKWLTKIFVLGDVISFVTQGAGGAILSRAKSLSDVDLGENIIIAGLAVQIAFFGVFIIVICLFHYRINRSPTCPCNSVILRWRPFIWILYGASILIMVRSVFRVAEYVTGSNGPLMASEVYIYVFDAALMFMVAAMFNLFHPGKIIRMDHKLTAISESSMRVGLQTLPYAARRVVDERCVEISPLY</sequence>
<dbReference type="PANTHER" id="PTHR31465:SF35">
    <property type="entry name" value="RTA1 DOMAIN PROTEIN-RELATED"/>
    <property type="match status" value="1"/>
</dbReference>
<comment type="subcellular location">
    <subcellularLocation>
        <location evidence="1">Membrane</location>
        <topology evidence="1">Multi-pass membrane protein</topology>
    </subcellularLocation>
</comment>
<feature type="transmembrane region" description="Helical" evidence="5">
    <location>
        <begin position="160"/>
        <end position="182"/>
    </location>
</feature>
<comment type="caution">
    <text evidence="6">The sequence shown here is derived from an EMBL/GenBank/DDBJ whole genome shotgun (WGS) entry which is preliminary data.</text>
</comment>
<feature type="transmembrane region" description="Helical" evidence="5">
    <location>
        <begin position="85"/>
        <end position="106"/>
    </location>
</feature>
<keyword evidence="7" id="KW-1185">Reference proteome</keyword>
<evidence type="ECO:0000256" key="4">
    <source>
        <dbReference type="ARBA" id="ARBA00023136"/>
    </source>
</evidence>
<keyword evidence="3 5" id="KW-1133">Transmembrane helix</keyword>
<keyword evidence="2 5" id="KW-0812">Transmembrane</keyword>
<feature type="transmembrane region" description="Helical" evidence="5">
    <location>
        <begin position="20"/>
        <end position="39"/>
    </location>
</feature>
<name>A0A9W4WBZ1_9PEZI</name>
<dbReference type="GO" id="GO:0016020">
    <property type="term" value="C:membrane"/>
    <property type="evidence" value="ECO:0007669"/>
    <property type="project" value="UniProtKB-SubCell"/>
</dbReference>
<proteinExistence type="predicted"/>
<feature type="transmembrane region" description="Helical" evidence="5">
    <location>
        <begin position="241"/>
        <end position="259"/>
    </location>
</feature>
<evidence type="ECO:0000256" key="3">
    <source>
        <dbReference type="ARBA" id="ARBA00022989"/>
    </source>
</evidence>
<feature type="transmembrane region" description="Helical" evidence="5">
    <location>
        <begin position="203"/>
        <end position="221"/>
    </location>
</feature>
<dbReference type="EMBL" id="CAMGZC010000113">
    <property type="protein sequence ID" value="CAI0643575.1"/>
    <property type="molecule type" value="Genomic_DNA"/>
</dbReference>
<dbReference type="AlphaFoldDB" id="A0A9W4WBZ1"/>
<evidence type="ECO:0000313" key="7">
    <source>
        <dbReference type="Proteomes" id="UP001152533"/>
    </source>
</evidence>
<dbReference type="Proteomes" id="UP001152533">
    <property type="component" value="Unassembled WGS sequence"/>
</dbReference>
<accession>A0A9W4WBZ1</accession>
<evidence type="ECO:0000256" key="5">
    <source>
        <dbReference type="SAM" id="Phobius"/>
    </source>
</evidence>
<evidence type="ECO:0000313" key="6">
    <source>
        <dbReference type="EMBL" id="CAI0643575.1"/>
    </source>
</evidence>
<dbReference type="Pfam" id="PF04479">
    <property type="entry name" value="RTA1"/>
    <property type="match status" value="1"/>
</dbReference>
<organism evidence="6 7">
    <name type="scientific">Colletotrichum noveboracense</name>
    <dbReference type="NCBI Taxonomy" id="2664923"/>
    <lineage>
        <taxon>Eukaryota</taxon>
        <taxon>Fungi</taxon>
        <taxon>Dikarya</taxon>
        <taxon>Ascomycota</taxon>
        <taxon>Pezizomycotina</taxon>
        <taxon>Sordariomycetes</taxon>
        <taxon>Hypocreomycetidae</taxon>
        <taxon>Glomerellales</taxon>
        <taxon>Glomerellaceae</taxon>
        <taxon>Colletotrichum</taxon>
        <taxon>Colletotrichum gloeosporioides species complex</taxon>
    </lineage>
</organism>
<evidence type="ECO:0000256" key="1">
    <source>
        <dbReference type="ARBA" id="ARBA00004141"/>
    </source>
</evidence>
<reference evidence="6" key="1">
    <citation type="submission" date="2022-08" db="EMBL/GenBank/DDBJ databases">
        <authorList>
            <person name="Giroux E."/>
            <person name="Giroux E."/>
        </authorList>
    </citation>
    <scope>NUCLEOTIDE SEQUENCE</scope>
    <source>
        <strain evidence="6">H1091258</strain>
    </source>
</reference>
<evidence type="ECO:0008006" key="8">
    <source>
        <dbReference type="Google" id="ProtNLM"/>
    </source>
</evidence>
<evidence type="ECO:0000256" key="2">
    <source>
        <dbReference type="ARBA" id="ARBA00022692"/>
    </source>
</evidence>
<dbReference type="InterPro" id="IPR007568">
    <property type="entry name" value="RTA1"/>
</dbReference>
<keyword evidence="4 5" id="KW-0472">Membrane</keyword>